<dbReference type="Gene3D" id="3.30.830.10">
    <property type="entry name" value="Metalloenzyme, LuxS/M16 peptidase-like"/>
    <property type="match status" value="2"/>
</dbReference>
<evidence type="ECO:0000256" key="2">
    <source>
        <dbReference type="RuleBase" id="RU004447"/>
    </source>
</evidence>
<proteinExistence type="inferred from homology"/>
<dbReference type="InterPro" id="IPR001431">
    <property type="entry name" value="Pept_M16_Zn_BS"/>
</dbReference>
<gene>
    <name evidence="5" type="ORF">IAB02_04915</name>
</gene>
<organism evidence="5 6">
    <name type="scientific">Candidatus Pullichristensenella excrementigallinarum</name>
    <dbReference type="NCBI Taxonomy" id="2840907"/>
    <lineage>
        <taxon>Bacteria</taxon>
        <taxon>Bacillati</taxon>
        <taxon>Bacillota</taxon>
        <taxon>Clostridia</taxon>
        <taxon>Candidatus Pullichristensenella</taxon>
    </lineage>
</organism>
<dbReference type="Pfam" id="PF05193">
    <property type="entry name" value="Peptidase_M16_C"/>
    <property type="match status" value="1"/>
</dbReference>
<dbReference type="PANTHER" id="PTHR11851">
    <property type="entry name" value="METALLOPROTEASE"/>
    <property type="match status" value="1"/>
</dbReference>
<evidence type="ECO:0000259" key="3">
    <source>
        <dbReference type="Pfam" id="PF00675"/>
    </source>
</evidence>
<accession>A0A9D1LAY8</accession>
<evidence type="ECO:0000313" key="6">
    <source>
        <dbReference type="Proteomes" id="UP000824072"/>
    </source>
</evidence>
<comment type="caution">
    <text evidence="5">The sequence shown here is derived from an EMBL/GenBank/DDBJ whole genome shotgun (WGS) entry which is preliminary data.</text>
</comment>
<reference evidence="5" key="2">
    <citation type="journal article" date="2021" name="PeerJ">
        <title>Extensive microbial diversity within the chicken gut microbiome revealed by metagenomics and culture.</title>
        <authorList>
            <person name="Gilroy R."/>
            <person name="Ravi A."/>
            <person name="Getino M."/>
            <person name="Pursley I."/>
            <person name="Horton D.L."/>
            <person name="Alikhan N.F."/>
            <person name="Baker D."/>
            <person name="Gharbi K."/>
            <person name="Hall N."/>
            <person name="Watson M."/>
            <person name="Adriaenssens E.M."/>
            <person name="Foster-Nyarko E."/>
            <person name="Jarju S."/>
            <person name="Secka A."/>
            <person name="Antonio M."/>
            <person name="Oren A."/>
            <person name="Chaudhuri R.R."/>
            <person name="La Ragione R."/>
            <person name="Hildebrand F."/>
            <person name="Pallen M.J."/>
        </authorList>
    </citation>
    <scope>NUCLEOTIDE SEQUENCE</scope>
    <source>
        <strain evidence="5">ChiHcec3-11533</strain>
    </source>
</reference>
<feature type="domain" description="Peptidase M16 C-terminal" evidence="4">
    <location>
        <begin position="166"/>
        <end position="340"/>
    </location>
</feature>
<dbReference type="InterPro" id="IPR011765">
    <property type="entry name" value="Pept_M16_N"/>
</dbReference>
<dbReference type="Pfam" id="PF00675">
    <property type="entry name" value="Peptidase_M16"/>
    <property type="match status" value="1"/>
</dbReference>
<dbReference type="InterPro" id="IPR007863">
    <property type="entry name" value="Peptidase_M16_C"/>
</dbReference>
<evidence type="ECO:0000256" key="1">
    <source>
        <dbReference type="ARBA" id="ARBA00007261"/>
    </source>
</evidence>
<dbReference type="PANTHER" id="PTHR11851:SF49">
    <property type="entry name" value="MITOCHONDRIAL-PROCESSING PEPTIDASE SUBUNIT ALPHA"/>
    <property type="match status" value="1"/>
</dbReference>
<feature type="domain" description="Peptidase M16 N-terminal" evidence="3">
    <location>
        <begin position="22"/>
        <end position="158"/>
    </location>
</feature>
<comment type="similarity">
    <text evidence="1 2">Belongs to the peptidase M16 family.</text>
</comment>
<dbReference type="GO" id="GO:0046872">
    <property type="term" value="F:metal ion binding"/>
    <property type="evidence" value="ECO:0007669"/>
    <property type="project" value="InterPro"/>
</dbReference>
<dbReference type="Proteomes" id="UP000824072">
    <property type="component" value="Unassembled WGS sequence"/>
</dbReference>
<dbReference type="GO" id="GO:0006508">
    <property type="term" value="P:proteolysis"/>
    <property type="evidence" value="ECO:0007669"/>
    <property type="project" value="InterPro"/>
</dbReference>
<dbReference type="AlphaFoldDB" id="A0A9D1LAY8"/>
<dbReference type="GO" id="GO:0004222">
    <property type="term" value="F:metalloendopeptidase activity"/>
    <property type="evidence" value="ECO:0007669"/>
    <property type="project" value="InterPro"/>
</dbReference>
<evidence type="ECO:0000313" key="5">
    <source>
        <dbReference type="EMBL" id="HIU33883.1"/>
    </source>
</evidence>
<dbReference type="EMBL" id="DVMU01000109">
    <property type="protein sequence ID" value="HIU33883.1"/>
    <property type="molecule type" value="Genomic_DNA"/>
</dbReference>
<sequence>MFDQKTLANGLRIIGEKIDHFRSVAVGLWIGAGSQYETPPEAGVSHFLEHMVFKGTQKRTARQIAEEMDAVGGQLNAFTSKECTCFYAKVVDEHLDLAMDVLSDMATAPKFDPTEMEKEKGVVIEEIAMAEDTPEDVVHELIMLAQFGDQPVARPILGSERSVSSFAREDLLSYWGGMYHPRNAVLALAGNYDWERVVDAAERLLGNWGATPRAAADFHTHAVEPTALFKEKDIEQVQICLGYPGVTMEDERNYAFSLLNSVLGGSMSSRLFQKIREEKGMAYSIYSYPNSYLDCGMLSIYAATRPEQAAEVLQMIRGEIASIAEKGIRREEFQMAREQLKAGFILGSESTSARMNSLGRRLLLLNQTRTETEVIDRINAMRFEEVNALAREILTAPSALAVVGRDAEKLSRQMGTEA</sequence>
<dbReference type="PROSITE" id="PS00143">
    <property type="entry name" value="INSULINASE"/>
    <property type="match status" value="1"/>
</dbReference>
<protein>
    <submittedName>
        <fullName evidence="5">Insulinase family protein</fullName>
    </submittedName>
</protein>
<dbReference type="FunFam" id="3.30.830.10:FF:000008">
    <property type="entry name" value="Mitochondrial-processing peptidase subunit beta"/>
    <property type="match status" value="1"/>
</dbReference>
<dbReference type="InterPro" id="IPR050361">
    <property type="entry name" value="MPP/UQCRC_Complex"/>
</dbReference>
<dbReference type="InterPro" id="IPR011249">
    <property type="entry name" value="Metalloenz_LuxS/M16"/>
</dbReference>
<evidence type="ECO:0000259" key="4">
    <source>
        <dbReference type="Pfam" id="PF05193"/>
    </source>
</evidence>
<dbReference type="SUPFAM" id="SSF63411">
    <property type="entry name" value="LuxS/MPP-like metallohydrolase"/>
    <property type="match status" value="2"/>
</dbReference>
<reference evidence="5" key="1">
    <citation type="submission" date="2020-10" db="EMBL/GenBank/DDBJ databases">
        <authorList>
            <person name="Gilroy R."/>
        </authorList>
    </citation>
    <scope>NUCLEOTIDE SEQUENCE</scope>
    <source>
        <strain evidence="5">ChiHcec3-11533</strain>
    </source>
</reference>
<name>A0A9D1LAY8_9FIRM</name>